<feature type="signal peptide" evidence="12">
    <location>
        <begin position="1"/>
        <end position="29"/>
    </location>
</feature>
<feature type="chain" id="PRO_5034930710" evidence="12">
    <location>
        <begin position="30"/>
        <end position="403"/>
    </location>
</feature>
<evidence type="ECO:0000313" key="15">
    <source>
        <dbReference type="Proteomes" id="UP000572817"/>
    </source>
</evidence>
<keyword evidence="8" id="KW-0449">Lipoprotein</keyword>
<feature type="compositionally biased region" description="Low complexity" evidence="10">
    <location>
        <begin position="118"/>
        <end position="143"/>
    </location>
</feature>
<evidence type="ECO:0000256" key="5">
    <source>
        <dbReference type="ARBA" id="ARBA00022622"/>
    </source>
</evidence>
<gene>
    <name evidence="14" type="ORF">GTA08_BOTSDO08418</name>
</gene>
<evidence type="ECO:0000256" key="3">
    <source>
        <dbReference type="ARBA" id="ARBA00010031"/>
    </source>
</evidence>
<evidence type="ECO:0000256" key="4">
    <source>
        <dbReference type="ARBA" id="ARBA00022525"/>
    </source>
</evidence>
<organism evidence="14 15">
    <name type="scientific">Botryosphaeria dothidea</name>
    <dbReference type="NCBI Taxonomy" id="55169"/>
    <lineage>
        <taxon>Eukaryota</taxon>
        <taxon>Fungi</taxon>
        <taxon>Dikarya</taxon>
        <taxon>Ascomycota</taxon>
        <taxon>Pezizomycotina</taxon>
        <taxon>Dothideomycetes</taxon>
        <taxon>Dothideomycetes incertae sedis</taxon>
        <taxon>Botryosphaeriales</taxon>
        <taxon>Botryosphaeriaceae</taxon>
        <taxon>Botryosphaeria</taxon>
    </lineage>
</organism>
<keyword evidence="7" id="KW-1015">Disulfide bond</keyword>
<comment type="subcellular location">
    <subcellularLocation>
        <location evidence="1">Membrane</location>
        <topology evidence="1">Lipid-anchor</topology>
        <topology evidence="1">GPI-anchor</topology>
    </subcellularLocation>
    <subcellularLocation>
        <location evidence="2">Secreted</location>
    </subcellularLocation>
</comment>
<dbReference type="EMBL" id="WWBZ02000051">
    <property type="protein sequence ID" value="KAF4304714.1"/>
    <property type="molecule type" value="Genomic_DNA"/>
</dbReference>
<dbReference type="AlphaFoldDB" id="A0A8H4IQV7"/>
<feature type="compositionally biased region" description="Polar residues" evidence="10">
    <location>
        <begin position="241"/>
        <end position="266"/>
    </location>
</feature>
<keyword evidence="11" id="KW-0812">Transmembrane</keyword>
<feature type="region of interest" description="Disordered" evidence="10">
    <location>
        <begin position="117"/>
        <end position="152"/>
    </location>
</feature>
<evidence type="ECO:0000256" key="10">
    <source>
        <dbReference type="SAM" id="MobiDB-lite"/>
    </source>
</evidence>
<keyword evidence="5" id="KW-0325">Glycoprotein</keyword>
<feature type="region of interest" description="Disordered" evidence="10">
    <location>
        <begin position="320"/>
        <end position="403"/>
    </location>
</feature>
<keyword evidence="15" id="KW-1185">Reference proteome</keyword>
<evidence type="ECO:0000256" key="8">
    <source>
        <dbReference type="ARBA" id="ARBA00023288"/>
    </source>
</evidence>
<evidence type="ECO:0000256" key="2">
    <source>
        <dbReference type="ARBA" id="ARBA00004613"/>
    </source>
</evidence>
<name>A0A8H4IQV7_9PEZI</name>
<feature type="domain" description="CFEM" evidence="13">
    <location>
        <begin position="13"/>
        <end position="137"/>
    </location>
</feature>
<dbReference type="InterPro" id="IPR008427">
    <property type="entry name" value="Extracellular_membr_CFEM_dom"/>
</dbReference>
<feature type="region of interest" description="Disordered" evidence="10">
    <location>
        <begin position="241"/>
        <end position="268"/>
    </location>
</feature>
<evidence type="ECO:0000256" key="6">
    <source>
        <dbReference type="ARBA" id="ARBA00022729"/>
    </source>
</evidence>
<dbReference type="OrthoDB" id="5426355at2759"/>
<comment type="caution">
    <text evidence="9">Lacks conserved residue(s) required for the propagation of feature annotation.</text>
</comment>
<dbReference type="Proteomes" id="UP000572817">
    <property type="component" value="Unassembled WGS sequence"/>
</dbReference>
<reference evidence="14" key="1">
    <citation type="submission" date="2020-04" db="EMBL/GenBank/DDBJ databases">
        <title>Genome Assembly and Annotation of Botryosphaeria dothidea sdau 11-99, a Latent Pathogen of Apple Fruit Ring Rot in China.</title>
        <authorList>
            <person name="Yu C."/>
            <person name="Diao Y."/>
            <person name="Lu Q."/>
            <person name="Zhao J."/>
            <person name="Cui S."/>
            <person name="Peng C."/>
            <person name="He B."/>
            <person name="Liu H."/>
        </authorList>
    </citation>
    <scope>NUCLEOTIDE SEQUENCE [LARGE SCALE GENOMIC DNA]</scope>
    <source>
        <strain evidence="14">Sdau11-99</strain>
    </source>
</reference>
<evidence type="ECO:0000256" key="11">
    <source>
        <dbReference type="SAM" id="Phobius"/>
    </source>
</evidence>
<comment type="similarity">
    <text evidence="3">Belongs to the RBT5 family.</text>
</comment>
<accession>A0A8H4IQV7</accession>
<dbReference type="GO" id="GO:0098552">
    <property type="term" value="C:side of membrane"/>
    <property type="evidence" value="ECO:0007669"/>
    <property type="project" value="UniProtKB-KW"/>
</dbReference>
<proteinExistence type="inferred from homology"/>
<keyword evidence="11" id="KW-1133">Transmembrane helix</keyword>
<evidence type="ECO:0000256" key="12">
    <source>
        <dbReference type="SAM" id="SignalP"/>
    </source>
</evidence>
<dbReference type="GO" id="GO:0005576">
    <property type="term" value="C:extracellular region"/>
    <property type="evidence" value="ECO:0007669"/>
    <property type="project" value="UniProtKB-SubCell"/>
</dbReference>
<protein>
    <submittedName>
        <fullName evidence="14">Integral membrane protein</fullName>
    </submittedName>
</protein>
<keyword evidence="11" id="KW-0472">Membrane</keyword>
<evidence type="ECO:0000256" key="7">
    <source>
        <dbReference type="ARBA" id="ARBA00023157"/>
    </source>
</evidence>
<evidence type="ECO:0000256" key="9">
    <source>
        <dbReference type="PROSITE-ProRule" id="PRU01356"/>
    </source>
</evidence>
<evidence type="ECO:0000313" key="14">
    <source>
        <dbReference type="EMBL" id="KAF4304714.1"/>
    </source>
</evidence>
<evidence type="ECO:0000256" key="1">
    <source>
        <dbReference type="ARBA" id="ARBA00004589"/>
    </source>
</evidence>
<feature type="compositionally biased region" description="Polar residues" evidence="10">
    <location>
        <begin position="328"/>
        <end position="345"/>
    </location>
</feature>
<keyword evidence="5" id="KW-0336">GPI-anchor</keyword>
<evidence type="ECO:0000259" key="13">
    <source>
        <dbReference type="PROSITE" id="PS52012"/>
    </source>
</evidence>
<keyword evidence="4" id="KW-0964">Secreted</keyword>
<sequence length="403" mass="42483">MSHPGHPSSARLRVLTLLLSLFAATLVHAQTVINYDALPSCARNCVALKTAQDGCVPPAAQVTNQQTYVSCFCQSDFLKEFYSGSSSACSSACTSPADSTAVQEWYVNFCRTGQDGVTSSATSGSPTATGTTSASTSSGTASTHSVINDPDGDGDASNNYSGSWISAHWKWVVMLAVIFLAMIFFSLLGLWLRKRHRAKHDAMRANLAAPGASIGALPPPPPMTHLKNNDSGTLASTIDLSTTTAGTPSRSRSHTLTRFPNGSMSNVAPPPPPPPPHVVWGPHQHQAATRGYEYHPHMGGSPGPSVPSTPVSIPTPSMTPVTGGGYNRYSSGTANSNGKTRSSEVISEVADEDRIEAMGGGREGRLRRKLSRDQKAPENPAGIPRDSVEEEEEEEEVVVVVAG</sequence>
<feature type="compositionally biased region" description="Acidic residues" evidence="10">
    <location>
        <begin position="388"/>
        <end position="397"/>
    </location>
</feature>
<keyword evidence="6 12" id="KW-0732">Signal</keyword>
<feature type="transmembrane region" description="Helical" evidence="11">
    <location>
        <begin position="171"/>
        <end position="192"/>
    </location>
</feature>
<comment type="caution">
    <text evidence="14">The sequence shown here is derived from an EMBL/GenBank/DDBJ whole genome shotgun (WGS) entry which is preliminary data.</text>
</comment>
<dbReference type="PROSITE" id="PS52012">
    <property type="entry name" value="CFEM"/>
    <property type="match status" value="1"/>
</dbReference>